<reference evidence="1 2" key="2">
    <citation type="submission" date="2018-08" db="EMBL/GenBank/DDBJ databases">
        <authorList>
            <person name="Laetsch R D."/>
            <person name="Stevens L."/>
            <person name="Kumar S."/>
            <person name="Blaxter L. M."/>
        </authorList>
    </citation>
    <scope>NUCLEOTIDE SEQUENCE [LARGE SCALE GENOMIC DNA]</scope>
</reference>
<keyword evidence="2" id="KW-1185">Reference proteome</keyword>
<dbReference type="AlphaFoldDB" id="A0A182E4M5"/>
<evidence type="ECO:0000313" key="2">
    <source>
        <dbReference type="Proteomes" id="UP000271087"/>
    </source>
</evidence>
<proteinExistence type="predicted"/>
<evidence type="ECO:0000313" key="3">
    <source>
        <dbReference type="WBParaSite" id="nOo.2.0.1.t02946-RA"/>
    </source>
</evidence>
<name>A0A182E4M5_ONCOC</name>
<dbReference type="EMBL" id="UYRW01000511">
    <property type="protein sequence ID" value="VDK67502.1"/>
    <property type="molecule type" value="Genomic_DNA"/>
</dbReference>
<accession>A0A182E4M5</accession>
<protein>
    <submittedName>
        <fullName evidence="1 3">Uncharacterized protein</fullName>
    </submittedName>
</protein>
<sequence>MIHIIGLRVDTVNMSVLEIQIQEKFIDEILLDPGSSILRRSTALPFVPCLRSGVVKFNQQNYRKCVLILSNAYYHSFSKN</sequence>
<dbReference type="WBParaSite" id="nOo.2.0.1.t02946-RA">
    <property type="protein sequence ID" value="nOo.2.0.1.t02946-RA"/>
    <property type="gene ID" value="nOo.2.0.1.g02946"/>
</dbReference>
<evidence type="ECO:0000313" key="1">
    <source>
        <dbReference type="EMBL" id="VDK67502.1"/>
    </source>
</evidence>
<organism evidence="3">
    <name type="scientific">Onchocerca ochengi</name>
    <name type="common">Filarial nematode worm</name>
    <dbReference type="NCBI Taxonomy" id="42157"/>
    <lineage>
        <taxon>Eukaryota</taxon>
        <taxon>Metazoa</taxon>
        <taxon>Ecdysozoa</taxon>
        <taxon>Nematoda</taxon>
        <taxon>Chromadorea</taxon>
        <taxon>Rhabditida</taxon>
        <taxon>Spirurina</taxon>
        <taxon>Spiruromorpha</taxon>
        <taxon>Filarioidea</taxon>
        <taxon>Onchocercidae</taxon>
        <taxon>Onchocerca</taxon>
    </lineage>
</organism>
<dbReference type="Proteomes" id="UP000271087">
    <property type="component" value="Unassembled WGS sequence"/>
</dbReference>
<reference evidence="3" key="1">
    <citation type="submission" date="2016-06" db="UniProtKB">
        <authorList>
            <consortium name="WormBaseParasite"/>
        </authorList>
    </citation>
    <scope>IDENTIFICATION</scope>
</reference>
<gene>
    <name evidence="1" type="ORF">NOO_LOCUS2946</name>
</gene>